<gene>
    <name evidence="1" type="ORF">Ctob_004722</name>
</gene>
<dbReference type="Proteomes" id="UP000037460">
    <property type="component" value="Unassembled WGS sequence"/>
</dbReference>
<proteinExistence type="predicted"/>
<dbReference type="EMBL" id="JWZX01002633">
    <property type="protein sequence ID" value="KOO28023.1"/>
    <property type="molecule type" value="Genomic_DNA"/>
</dbReference>
<evidence type="ECO:0000313" key="1">
    <source>
        <dbReference type="EMBL" id="KOO28023.1"/>
    </source>
</evidence>
<comment type="caution">
    <text evidence="1">The sequence shown here is derived from an EMBL/GenBank/DDBJ whole genome shotgun (WGS) entry which is preliminary data.</text>
</comment>
<dbReference type="AlphaFoldDB" id="A0A0M0JP64"/>
<accession>A0A0M0JP64</accession>
<reference evidence="2" key="1">
    <citation type="journal article" date="2015" name="PLoS Genet.">
        <title>Genome Sequence and Transcriptome Analyses of Chrysochromulina tobin: Metabolic Tools for Enhanced Algal Fitness in the Prominent Order Prymnesiales (Haptophyceae).</title>
        <authorList>
            <person name="Hovde B.T."/>
            <person name="Deodato C.R."/>
            <person name="Hunsperger H.M."/>
            <person name="Ryken S.A."/>
            <person name="Yost W."/>
            <person name="Jha R.K."/>
            <person name="Patterson J."/>
            <person name="Monnat R.J. Jr."/>
            <person name="Barlow S.B."/>
            <person name="Starkenburg S.R."/>
            <person name="Cattolico R.A."/>
        </authorList>
    </citation>
    <scope>NUCLEOTIDE SEQUENCE</scope>
    <source>
        <strain evidence="2">CCMP291</strain>
    </source>
</reference>
<keyword evidence="2" id="KW-1185">Reference proteome</keyword>
<sequence length="134" mass="14415">MDDVPEPNDDGTPNDSLNEVFTRLRNTILKIETCYSGEDVVLIPGDSNVLSVLAAATCGVELQQHARFTLPPGGFYDLAELVRATDENRFEGLVLPLPSEESIAAGRAAIREMGPRIFSDTSAGSWVLGPGVLR</sequence>
<evidence type="ECO:0000313" key="2">
    <source>
        <dbReference type="Proteomes" id="UP000037460"/>
    </source>
</evidence>
<protein>
    <submittedName>
        <fullName evidence="1">Phosphoglycerate mutase family protein</fullName>
    </submittedName>
</protein>
<name>A0A0M0JP64_9EUKA</name>
<dbReference type="PANTHER" id="PTHR47580">
    <property type="entry name" value="PHOSPHOGLYCERATE MUTASE FAMILY PROTEIN"/>
    <property type="match status" value="1"/>
</dbReference>
<organism evidence="1 2">
    <name type="scientific">Chrysochromulina tobinii</name>
    <dbReference type="NCBI Taxonomy" id="1460289"/>
    <lineage>
        <taxon>Eukaryota</taxon>
        <taxon>Haptista</taxon>
        <taxon>Haptophyta</taxon>
        <taxon>Prymnesiophyceae</taxon>
        <taxon>Prymnesiales</taxon>
        <taxon>Chrysochromulinaceae</taxon>
        <taxon>Chrysochromulina</taxon>
    </lineage>
</organism>
<dbReference type="PANTHER" id="PTHR47580:SF1">
    <property type="entry name" value="PHOSPHOGLYCERATE MUTASE FAMILY PROTEIN"/>
    <property type="match status" value="1"/>
</dbReference>
<dbReference type="OrthoDB" id="4531at2759"/>